<comment type="caution">
    <text evidence="1">The sequence shown here is derived from an EMBL/GenBank/DDBJ whole genome shotgun (WGS) entry which is preliminary data.</text>
</comment>
<dbReference type="PANTHER" id="PTHR10974:SF75">
    <property type="entry name" value="SULFATASE DOMAIN-CONTAINING PROTEIN"/>
    <property type="match status" value="1"/>
</dbReference>
<name>A0AAV5U958_9BILA</name>
<protein>
    <submittedName>
        <fullName evidence="1">Uncharacterized protein</fullName>
    </submittedName>
</protein>
<feature type="non-terminal residue" evidence="1">
    <location>
        <position position="130"/>
    </location>
</feature>
<gene>
    <name evidence="1" type="ORF">PENTCL1PPCAC_25111</name>
</gene>
<dbReference type="InterPro" id="IPR004245">
    <property type="entry name" value="DUF229"/>
</dbReference>
<accession>A0AAV5U958</accession>
<keyword evidence="2" id="KW-1185">Reference proteome</keyword>
<sequence>RTLPIPFEYCFCQWKKKLNQDKNYNKELGRITVNFLNFKLKELNIENSCKQFTLKKTTEVKMIDKTNGLTEIDFATNECGAEYKTIVRARFDNNLLNVSLAANDFIRTESYGLSAYCMNKRPNVRPLCCC</sequence>
<organism evidence="1 2">
    <name type="scientific">Pristionchus entomophagus</name>
    <dbReference type="NCBI Taxonomy" id="358040"/>
    <lineage>
        <taxon>Eukaryota</taxon>
        <taxon>Metazoa</taxon>
        <taxon>Ecdysozoa</taxon>
        <taxon>Nematoda</taxon>
        <taxon>Chromadorea</taxon>
        <taxon>Rhabditida</taxon>
        <taxon>Rhabditina</taxon>
        <taxon>Diplogasteromorpha</taxon>
        <taxon>Diplogasteroidea</taxon>
        <taxon>Neodiplogasteridae</taxon>
        <taxon>Pristionchus</taxon>
    </lineage>
</organism>
<feature type="non-terminal residue" evidence="1">
    <location>
        <position position="1"/>
    </location>
</feature>
<dbReference type="GO" id="GO:0005615">
    <property type="term" value="C:extracellular space"/>
    <property type="evidence" value="ECO:0007669"/>
    <property type="project" value="TreeGrafter"/>
</dbReference>
<dbReference type="Proteomes" id="UP001432027">
    <property type="component" value="Unassembled WGS sequence"/>
</dbReference>
<dbReference type="PANTHER" id="PTHR10974">
    <property type="entry name" value="FI08016P-RELATED"/>
    <property type="match status" value="1"/>
</dbReference>
<dbReference type="AlphaFoldDB" id="A0AAV5U958"/>
<dbReference type="EMBL" id="BTSX01000006">
    <property type="protein sequence ID" value="GMT02937.1"/>
    <property type="molecule type" value="Genomic_DNA"/>
</dbReference>
<evidence type="ECO:0000313" key="2">
    <source>
        <dbReference type="Proteomes" id="UP001432027"/>
    </source>
</evidence>
<evidence type="ECO:0000313" key="1">
    <source>
        <dbReference type="EMBL" id="GMT02937.1"/>
    </source>
</evidence>
<proteinExistence type="predicted"/>
<reference evidence="1" key="1">
    <citation type="submission" date="2023-10" db="EMBL/GenBank/DDBJ databases">
        <title>Genome assembly of Pristionchus species.</title>
        <authorList>
            <person name="Yoshida K."/>
            <person name="Sommer R.J."/>
        </authorList>
    </citation>
    <scope>NUCLEOTIDE SEQUENCE</scope>
    <source>
        <strain evidence="1">RS0144</strain>
    </source>
</reference>